<evidence type="ECO:0000256" key="1">
    <source>
        <dbReference type="SAM" id="MobiDB-lite"/>
    </source>
</evidence>
<dbReference type="InterPro" id="IPR038765">
    <property type="entry name" value="Papain-like_cys_pep_sf"/>
</dbReference>
<feature type="signal peptide" evidence="2">
    <location>
        <begin position="1"/>
        <end position="23"/>
    </location>
</feature>
<proteinExistence type="predicted"/>
<reference evidence="4 5" key="1">
    <citation type="submission" date="2019-08" db="EMBL/GenBank/DDBJ databases">
        <title>In-depth cultivation of the pig gut microbiome towards novel bacterial diversity and tailored functional studies.</title>
        <authorList>
            <person name="Wylensek D."/>
            <person name="Hitch T.C.A."/>
            <person name="Clavel T."/>
        </authorList>
    </citation>
    <scope>NUCLEOTIDE SEQUENCE [LARGE SCALE GENOMIC DNA]</scope>
    <source>
        <strain evidence="4 5">WCA-SAB-591-4A-A</strain>
    </source>
</reference>
<dbReference type="Pfam" id="PF00112">
    <property type="entry name" value="Peptidase_C1"/>
    <property type="match status" value="1"/>
</dbReference>
<dbReference type="CDD" id="cd02619">
    <property type="entry name" value="Peptidase_C1"/>
    <property type="match status" value="1"/>
</dbReference>
<dbReference type="AlphaFoldDB" id="A0A6N7X3R5"/>
<evidence type="ECO:0000256" key="2">
    <source>
        <dbReference type="SAM" id="SignalP"/>
    </source>
</evidence>
<accession>A0A6N7X3R5</accession>
<name>A0A6N7X3R5_9FIRM</name>
<keyword evidence="5" id="KW-1185">Reference proteome</keyword>
<comment type="caution">
    <text evidence="4">The sequence shown here is derived from an EMBL/GenBank/DDBJ whole genome shotgun (WGS) entry which is preliminary data.</text>
</comment>
<feature type="compositionally biased region" description="Basic and acidic residues" evidence="1">
    <location>
        <begin position="334"/>
        <end position="374"/>
    </location>
</feature>
<feature type="domain" description="Peptidase C1A papain C-terminal" evidence="3">
    <location>
        <begin position="388"/>
        <end position="673"/>
    </location>
</feature>
<dbReference type="InterPro" id="IPR007253">
    <property type="entry name" value="Cell_wall-bd_2"/>
</dbReference>
<evidence type="ECO:0000313" key="4">
    <source>
        <dbReference type="EMBL" id="MST62711.1"/>
    </source>
</evidence>
<protein>
    <recommendedName>
        <fullName evidence="3">Peptidase C1A papain C-terminal domain-containing protein</fullName>
    </recommendedName>
</protein>
<dbReference type="GO" id="GO:0008234">
    <property type="term" value="F:cysteine-type peptidase activity"/>
    <property type="evidence" value="ECO:0007669"/>
    <property type="project" value="InterPro"/>
</dbReference>
<dbReference type="Gene3D" id="3.40.50.12090">
    <property type="match status" value="2"/>
</dbReference>
<dbReference type="SMART" id="SM00645">
    <property type="entry name" value="Pept_C1"/>
    <property type="match status" value="1"/>
</dbReference>
<dbReference type="InterPro" id="IPR000668">
    <property type="entry name" value="Peptidase_C1A_C"/>
</dbReference>
<dbReference type="InterPro" id="IPR040528">
    <property type="entry name" value="Lectin-like"/>
</dbReference>
<keyword evidence="2" id="KW-0732">Signal</keyword>
<dbReference type="Pfam" id="PF04122">
    <property type="entry name" value="CW_binding_2"/>
    <property type="match status" value="3"/>
</dbReference>
<evidence type="ECO:0000313" key="5">
    <source>
        <dbReference type="Proteomes" id="UP000440713"/>
    </source>
</evidence>
<dbReference type="PANTHER" id="PTHR30032:SF8">
    <property type="entry name" value="GERMINATION-SPECIFIC N-ACETYLMURAMOYL-L-ALANINE AMIDASE"/>
    <property type="match status" value="1"/>
</dbReference>
<dbReference type="Proteomes" id="UP000440713">
    <property type="component" value="Unassembled WGS sequence"/>
</dbReference>
<sequence>MRRIKLKRNFVFLLVLLFMIASAINFRSYATTETLIGGVDRIETSIKIAEKYKNIDTVILASGENDKIIDSLVFGPLSNKLDAPIVLNTGTSLSKKVETFFEQSGVKKVIIAGGINSISKKIENFIIQKGISVERIYGEDRFDTSLRVKEKLGSVKGIFVVGRNSISDAISISPVSCIENYAILVFDKKIRNLGIHSDKITVIGGENSVSNNDLRTMNYVRVSGMDRNDTNKKIISTYLNSFDGNKVFIASSEDSYLVDGLVAGPYASKSKSPIIFGKKSYDVYTRAKKLSNLELIFVGKRVVNNGTKAEIIGKDTVTNGEKARADQNVVSRSDVIKPSDNKKSDSDKNDDKDESGGNKKENKSEVKNDKDKENIENKDIELEKTTGLPVRFDLRNVDGKSYVTTVKNQFYDGGCRSFASMAALESHIKMKEGVELDLSENNMENRHGFSFKDKGRELNVREGRNRESDISYFISGRGPILESDDKYIPIKHDFVTAPYLNDKEKAIIEEMSREYKTEIVVRNEAKNPVVKKPVRQVLGFEFLKTIDNKKIASNDDILMKQIKEAIKNNGAVVSNIYMAHDGNKTFPYSNSSTYSNEKKAYSSLDYNTNPNHAIAIVGWDDNFSKENFPVGNRPDIDGAWIVKDSQTEYFGDKGYFFVSYKSSGICSDAYVFTDVRDVDEFKGVYQYDDYAFTGYISPDKYGDKTILFNKYSISENNQIMDSVGFYTTKPNAEYEIYYINNFEKYSREFGNEQLEEIEDINNKLEKDKAKILSGKMEKAGYHTLKIPQEYINILKKGDKIALGIYVKNDDKEDPEHRWDMVVEKNDKSNPNVNHGKNAKIGKDETFVLTNLMGAYEFMDINNMNENINACIKLYFK</sequence>
<dbReference type="InterPro" id="IPR051922">
    <property type="entry name" value="Bact_Sporulation_Assoc"/>
</dbReference>
<feature type="chain" id="PRO_5026953044" description="Peptidase C1A papain C-terminal domain-containing protein" evidence="2">
    <location>
        <begin position="24"/>
        <end position="876"/>
    </location>
</feature>
<organism evidence="4 5">
    <name type="scientific">Peptostreptococcus porci</name>
    <dbReference type="NCBI Taxonomy" id="2652282"/>
    <lineage>
        <taxon>Bacteria</taxon>
        <taxon>Bacillati</taxon>
        <taxon>Bacillota</taxon>
        <taxon>Clostridia</taxon>
        <taxon>Peptostreptococcales</taxon>
        <taxon>Peptostreptococcaceae</taxon>
        <taxon>Peptostreptococcus</taxon>
    </lineage>
</organism>
<dbReference type="EMBL" id="VUNE01000003">
    <property type="protein sequence ID" value="MST62711.1"/>
    <property type="molecule type" value="Genomic_DNA"/>
</dbReference>
<dbReference type="SUPFAM" id="SSF54001">
    <property type="entry name" value="Cysteine proteinases"/>
    <property type="match status" value="1"/>
</dbReference>
<dbReference type="Gene3D" id="3.90.70.10">
    <property type="entry name" value="Cysteine proteinases"/>
    <property type="match status" value="1"/>
</dbReference>
<dbReference type="GO" id="GO:0006508">
    <property type="term" value="P:proteolysis"/>
    <property type="evidence" value="ECO:0007669"/>
    <property type="project" value="InterPro"/>
</dbReference>
<feature type="region of interest" description="Disordered" evidence="1">
    <location>
        <begin position="322"/>
        <end position="374"/>
    </location>
</feature>
<evidence type="ECO:0000259" key="3">
    <source>
        <dbReference type="SMART" id="SM00645"/>
    </source>
</evidence>
<gene>
    <name evidence="4" type="ORF">FYJ71_06995</name>
</gene>
<dbReference type="PANTHER" id="PTHR30032">
    <property type="entry name" value="N-ACETYLMURAMOYL-L-ALANINE AMIDASE-RELATED"/>
    <property type="match status" value="1"/>
</dbReference>
<dbReference type="Pfam" id="PF18560">
    <property type="entry name" value="Lectin_like"/>
    <property type="match status" value="1"/>
</dbReference>